<name>A0A7X5TU86_9MICO</name>
<sequence>MGYLIYGSSTEYEIEDRALAHLKVVIAAKLRRQECFFLNWTNEPDAGSGRVSLWLAPNIPLQFRFAGSRAPELNRLWIEVLADASNTPSGLQLFPESDIEARIKAAEARRESMLADDNS</sequence>
<evidence type="ECO:0000313" key="2">
    <source>
        <dbReference type="EMBL" id="NIH55000.1"/>
    </source>
</evidence>
<protein>
    <recommendedName>
        <fullName evidence="1">DUF7882 domain-containing protein</fullName>
    </recommendedName>
</protein>
<evidence type="ECO:0000259" key="1">
    <source>
        <dbReference type="Pfam" id="PF25355"/>
    </source>
</evidence>
<gene>
    <name evidence="2" type="ORF">FHX76_002915</name>
</gene>
<comment type="caution">
    <text evidence="2">The sequence shown here is derived from an EMBL/GenBank/DDBJ whole genome shotgun (WGS) entry which is preliminary data.</text>
</comment>
<dbReference type="Proteomes" id="UP000541033">
    <property type="component" value="Unassembled WGS sequence"/>
</dbReference>
<proteinExistence type="predicted"/>
<dbReference type="RefSeq" id="WP_243848885.1">
    <property type="nucleotide sequence ID" value="NZ_JAAMOX010000003.1"/>
</dbReference>
<feature type="domain" description="DUF7882" evidence="1">
    <location>
        <begin position="1"/>
        <end position="96"/>
    </location>
</feature>
<dbReference type="InterPro" id="IPR057204">
    <property type="entry name" value="DUF7882"/>
</dbReference>
<dbReference type="EMBL" id="JAAMOX010000003">
    <property type="protein sequence ID" value="NIH55000.1"/>
    <property type="molecule type" value="Genomic_DNA"/>
</dbReference>
<keyword evidence="3" id="KW-1185">Reference proteome</keyword>
<dbReference type="AlphaFoldDB" id="A0A7X5TU86"/>
<accession>A0A7X5TU86</accession>
<evidence type="ECO:0000313" key="3">
    <source>
        <dbReference type="Proteomes" id="UP000541033"/>
    </source>
</evidence>
<dbReference type="Pfam" id="PF25355">
    <property type="entry name" value="DUF7882"/>
    <property type="match status" value="1"/>
</dbReference>
<reference evidence="2 3" key="1">
    <citation type="submission" date="2020-02" db="EMBL/GenBank/DDBJ databases">
        <title>Sequencing the genomes of 1000 actinobacteria strains.</title>
        <authorList>
            <person name="Klenk H.-P."/>
        </authorList>
    </citation>
    <scope>NUCLEOTIDE SEQUENCE [LARGE SCALE GENOMIC DNA]</scope>
    <source>
        <strain evidence="2 3">DSM 27960</strain>
    </source>
</reference>
<organism evidence="2 3">
    <name type="scientific">Lysinibacter cavernae</name>
    <dbReference type="NCBI Taxonomy" id="1640652"/>
    <lineage>
        <taxon>Bacteria</taxon>
        <taxon>Bacillati</taxon>
        <taxon>Actinomycetota</taxon>
        <taxon>Actinomycetes</taxon>
        <taxon>Micrococcales</taxon>
        <taxon>Microbacteriaceae</taxon>
        <taxon>Lysinibacter</taxon>
    </lineage>
</organism>